<reference evidence="3" key="1">
    <citation type="submission" date="1999-07" db="EMBL/GenBank/DDBJ databases">
        <title>Identification and molecular analysis of a strong promoter of bacteriophage MB78 that interacts with a host-coded factor.</title>
        <authorList>
            <person name="Zargor M.A."/>
            <person name="Chaturvedi D."/>
            <person name="Chakravorty M."/>
        </authorList>
    </citation>
    <scope>NUCLEOTIDE SEQUENCE</scope>
</reference>
<protein>
    <submittedName>
        <fullName evidence="3">60 kDa protein</fullName>
    </submittedName>
    <submittedName>
        <fullName evidence="2">62kDa structural protein</fullName>
    </submittedName>
</protein>
<gene>
    <name evidence="2" type="primary">gp62</name>
</gene>
<name>Q9T0Q3_9CAUD</name>
<proteinExistence type="predicted"/>
<dbReference type="Pfam" id="PF13264">
    <property type="entry name" value="DUF4055"/>
    <property type="match status" value="1"/>
</dbReference>
<dbReference type="EMBL" id="AJ245537">
    <property type="protein sequence ID" value="CAB53859.1"/>
    <property type="molecule type" value="Genomic_DNA"/>
</dbReference>
<evidence type="ECO:0000313" key="2">
    <source>
        <dbReference type="EMBL" id="CAB53859.1"/>
    </source>
</evidence>
<sequence length="540" mass="60425">MLTANGQGSGVKTKHREWLHYAPKWQKVAPTAAGELVSYLRNVGLNEPDKAYGEARQAEYEAGGIVYNFTRRTLSGMVGSVMRKEPEINIPKELEYLLKNADGSGVGLIQHAQDTLMEIDSVGRGGLLVDAPETGARTAAEQNAGLLNPTIAFYTTENIVNWRLTRVGSVNRVTMVVLRETWEYNEPGNEFETKYGEQYRVLDIDSDGNYRQRLFRFDAEGGAQEDVVEIYPDLGESLRGVIPFTFIGATNNDATIDDAPLLPLAELNICHYRHSADNEESSFVVGQPTLFIYPGENLTPQSFKEANPNGIKFGSRCGHYLGFGGTHNLSRPARITWPARICWDKEHRLSRLVRTYPPTPPITAESARLQRRADTSVMATIARNVSQAYTDALRWVGVMLGKPEDTEVEFRLNMDFFLQPMTAQERAAFLADINAGFLPVTAYYAALRKAGVTDWTDADIKDAVADQPLPVATEVQGEIPQSAQTTREVNKRPHDGALVLTYICRAFANNTRYCLFKLIPRVDCFHIQQRHHRLLNLVRN</sequence>
<evidence type="ECO:0000313" key="3">
    <source>
        <dbReference type="EMBL" id="CAB59889.1"/>
    </source>
</evidence>
<feature type="domain" description="DUF4055" evidence="1">
    <location>
        <begin position="260"/>
        <end position="296"/>
    </location>
</feature>
<reference evidence="2" key="2">
    <citation type="submission" date="1999-08" db="EMBL/GenBank/DDBJ databases">
        <title>Molecular cloning, expression and sequence analysis of a gene encoding 62 kDa structural protein of bacteriophage MB78.</title>
        <authorList>
            <person name="Gupta L."/>
            <person name="Venkatadri K."/>
            <person name="Chakroborty M."/>
        </authorList>
    </citation>
    <scope>NUCLEOTIDE SEQUENCE</scope>
</reference>
<dbReference type="InterPro" id="IPR025129">
    <property type="entry name" value="DUF4055"/>
</dbReference>
<accession>Q9T0Q3</accession>
<organism evidence="3">
    <name type="scientific">Salmonella phage MB78</name>
    <dbReference type="NCBI Taxonomy" id="52971"/>
    <lineage>
        <taxon>Viruses</taxon>
        <taxon>Duplodnaviria</taxon>
        <taxon>Heunggongvirae</taxon>
        <taxon>Uroviricota</taxon>
        <taxon>Caudoviricetes</taxon>
    </lineage>
</organism>
<evidence type="ECO:0000259" key="1">
    <source>
        <dbReference type="Pfam" id="PF13264"/>
    </source>
</evidence>
<dbReference type="EMBL" id="Y19202">
    <property type="protein sequence ID" value="CAB59889.1"/>
    <property type="molecule type" value="Genomic_DNA"/>
</dbReference>